<reference evidence="1" key="2">
    <citation type="journal article" date="2015" name="Data Brief">
        <title>Shoot transcriptome of the giant reed, Arundo donax.</title>
        <authorList>
            <person name="Barrero R.A."/>
            <person name="Guerrero F.D."/>
            <person name="Moolhuijzen P."/>
            <person name="Goolsby J.A."/>
            <person name="Tidwell J."/>
            <person name="Bellgard S.E."/>
            <person name="Bellgard M.I."/>
        </authorList>
    </citation>
    <scope>NUCLEOTIDE SEQUENCE</scope>
    <source>
        <tissue evidence="1">Shoot tissue taken approximately 20 cm above the soil surface</tissue>
    </source>
</reference>
<sequence>MVLNFSVYLLFLMHYQDGFLASND</sequence>
<accession>A0A0A9ATC4</accession>
<dbReference type="EMBL" id="GBRH01242896">
    <property type="protein sequence ID" value="JAD54999.1"/>
    <property type="molecule type" value="Transcribed_RNA"/>
</dbReference>
<evidence type="ECO:0000313" key="1">
    <source>
        <dbReference type="EMBL" id="JAD54999.1"/>
    </source>
</evidence>
<proteinExistence type="predicted"/>
<organism evidence="1">
    <name type="scientific">Arundo donax</name>
    <name type="common">Giant reed</name>
    <name type="synonym">Donax arundinaceus</name>
    <dbReference type="NCBI Taxonomy" id="35708"/>
    <lineage>
        <taxon>Eukaryota</taxon>
        <taxon>Viridiplantae</taxon>
        <taxon>Streptophyta</taxon>
        <taxon>Embryophyta</taxon>
        <taxon>Tracheophyta</taxon>
        <taxon>Spermatophyta</taxon>
        <taxon>Magnoliopsida</taxon>
        <taxon>Liliopsida</taxon>
        <taxon>Poales</taxon>
        <taxon>Poaceae</taxon>
        <taxon>PACMAD clade</taxon>
        <taxon>Arundinoideae</taxon>
        <taxon>Arundineae</taxon>
        <taxon>Arundo</taxon>
    </lineage>
</organism>
<name>A0A0A9ATC4_ARUDO</name>
<reference evidence="1" key="1">
    <citation type="submission" date="2014-09" db="EMBL/GenBank/DDBJ databases">
        <authorList>
            <person name="Magalhaes I.L.F."/>
            <person name="Oliveira U."/>
            <person name="Santos F.R."/>
            <person name="Vidigal T.H.D.A."/>
            <person name="Brescovit A.D."/>
            <person name="Santos A.J."/>
        </authorList>
    </citation>
    <scope>NUCLEOTIDE SEQUENCE</scope>
    <source>
        <tissue evidence="1">Shoot tissue taken approximately 20 cm above the soil surface</tissue>
    </source>
</reference>
<dbReference type="AlphaFoldDB" id="A0A0A9ATC4"/>
<protein>
    <submittedName>
        <fullName evidence="1">Uncharacterized protein</fullName>
    </submittedName>
</protein>